<dbReference type="EMBL" id="JAPUUL010002753">
    <property type="protein sequence ID" value="KAJ8124815.1"/>
    <property type="molecule type" value="Genomic_DNA"/>
</dbReference>
<reference evidence="1" key="1">
    <citation type="submission" date="2022-12" db="EMBL/GenBank/DDBJ databases">
        <title>Genome Sequence of Lasiodiplodia mahajangana.</title>
        <authorList>
            <person name="Buettner E."/>
        </authorList>
    </citation>
    <scope>NUCLEOTIDE SEQUENCE</scope>
    <source>
        <strain evidence="1">VT137</strain>
    </source>
</reference>
<keyword evidence="2" id="KW-1185">Reference proteome</keyword>
<sequence length="420" mass="47517">MEPYTYSTLDLGVRAIRLIRLFGGIGQLRGQIYYDVLGPGVTSYEAVSYTWGPETCSIVYIEILGHDNTITRLSIQRNLYHLLEDLRHPDCDRVLWVDAICINQNPPDETERNHQVQQMADVYQCAESVAVWLGRSTLAMNVAMTTLRRKTKSFTIERIRKMAACNEYARKGSQDHEDPLFDGMKTIFNQPWFYRIWVLQEVGNARTASIYCGKINVSSAVFALAPSLFGIEVDSHCQAVLDLMPRSPVRLGTGSIDRDLFSLLQEFREAQASKEHDYIYALLGLCSKARRSLIVDYNQSISTVITEVINYISPYNVSGASLYFSVSDFQLDFGNLDEEVLRILASSGETDILRSIFKEPGVNVKVTYRILESAALNPENGRELFDLIMEQVARTVATQDKMTAAVNDWDPEPTHGYDLE</sequence>
<evidence type="ECO:0000313" key="1">
    <source>
        <dbReference type="EMBL" id="KAJ8124815.1"/>
    </source>
</evidence>
<name>A0ACC2JBK1_9PEZI</name>
<accession>A0ACC2JBK1</accession>
<evidence type="ECO:0000313" key="2">
    <source>
        <dbReference type="Proteomes" id="UP001153332"/>
    </source>
</evidence>
<comment type="caution">
    <text evidence="1">The sequence shown here is derived from an EMBL/GenBank/DDBJ whole genome shotgun (WGS) entry which is preliminary data.</text>
</comment>
<dbReference type="Proteomes" id="UP001153332">
    <property type="component" value="Unassembled WGS sequence"/>
</dbReference>
<proteinExistence type="predicted"/>
<protein>
    <submittedName>
        <fullName evidence="1">Uncharacterized protein</fullName>
    </submittedName>
</protein>
<organism evidence="1 2">
    <name type="scientific">Lasiodiplodia mahajangana</name>
    <dbReference type="NCBI Taxonomy" id="1108764"/>
    <lineage>
        <taxon>Eukaryota</taxon>
        <taxon>Fungi</taxon>
        <taxon>Dikarya</taxon>
        <taxon>Ascomycota</taxon>
        <taxon>Pezizomycotina</taxon>
        <taxon>Dothideomycetes</taxon>
        <taxon>Dothideomycetes incertae sedis</taxon>
        <taxon>Botryosphaeriales</taxon>
        <taxon>Botryosphaeriaceae</taxon>
        <taxon>Lasiodiplodia</taxon>
    </lineage>
</organism>
<gene>
    <name evidence="1" type="ORF">O1611_g8825</name>
</gene>